<protein>
    <submittedName>
        <fullName evidence="1">Uncharacterized protein</fullName>
    </submittedName>
</protein>
<proteinExistence type="predicted"/>
<comment type="caution">
    <text evidence="1">The sequence shown here is derived from an EMBL/GenBank/DDBJ whole genome shotgun (WGS) entry which is preliminary data.</text>
</comment>
<accession>A0A8T1H7K1</accession>
<dbReference type="VEuPathDB" id="FungiDB:PC110_g22602"/>
<dbReference type="AlphaFoldDB" id="A0A8T1H7K1"/>
<reference evidence="1" key="1">
    <citation type="submission" date="2018-05" db="EMBL/GenBank/DDBJ databases">
        <title>Effector identification in a new, highly contiguous assembly of the strawberry crown rot pathogen Phytophthora cactorum.</title>
        <authorList>
            <person name="Armitage A.D."/>
            <person name="Nellist C.F."/>
            <person name="Bates H."/>
            <person name="Vickerstaff R.J."/>
            <person name="Harrison R.J."/>
        </authorList>
    </citation>
    <scope>NUCLEOTIDE SEQUENCE</scope>
    <source>
        <strain evidence="1">P421</strain>
    </source>
</reference>
<dbReference type="Proteomes" id="UP000760860">
    <property type="component" value="Unassembled WGS sequence"/>
</dbReference>
<evidence type="ECO:0000313" key="1">
    <source>
        <dbReference type="EMBL" id="KAG3208284.1"/>
    </source>
</evidence>
<evidence type="ECO:0000313" key="2">
    <source>
        <dbReference type="Proteomes" id="UP000760860"/>
    </source>
</evidence>
<gene>
    <name evidence="1" type="ORF">PC129_g20688</name>
</gene>
<organism evidence="1 2">
    <name type="scientific">Phytophthora cactorum</name>
    <dbReference type="NCBI Taxonomy" id="29920"/>
    <lineage>
        <taxon>Eukaryota</taxon>
        <taxon>Sar</taxon>
        <taxon>Stramenopiles</taxon>
        <taxon>Oomycota</taxon>
        <taxon>Peronosporomycetes</taxon>
        <taxon>Peronosporales</taxon>
        <taxon>Peronosporaceae</taxon>
        <taxon>Phytophthora</taxon>
    </lineage>
</organism>
<name>A0A8T1H7K1_9STRA</name>
<sequence>MRYQYFLARLRNRECKAVLSMTMVNAIPHAVAGLLYKNMHLPAAHDDDFADMEANPKSDSALMEEKMMTLMEQTQGLLLQQQQATRATTSGGTSYNAAAYDIQVGQSVPPTSVPMSTGNVVTHQPIAGVRPVESLVVGTALLVGTVGPSDTTVECTLPKQSGSGQSSGGCGGRQGSRACYMSRGTDHLVAVCPVKAGLNQFIAQGGNASTPAQVQAQPSQQ</sequence>
<dbReference type="EMBL" id="RCMV01001506">
    <property type="protein sequence ID" value="KAG3208284.1"/>
    <property type="molecule type" value="Genomic_DNA"/>
</dbReference>